<dbReference type="InterPro" id="IPR000905">
    <property type="entry name" value="Gcp-like_dom"/>
</dbReference>
<organism evidence="2 3">
    <name type="scientific">Angustibacter aerolatus</name>
    <dbReference type="NCBI Taxonomy" id="1162965"/>
    <lineage>
        <taxon>Bacteria</taxon>
        <taxon>Bacillati</taxon>
        <taxon>Actinomycetota</taxon>
        <taxon>Actinomycetes</taxon>
        <taxon>Kineosporiales</taxon>
        <taxon>Kineosporiaceae</taxon>
    </lineage>
</organism>
<comment type="caution">
    <text evidence="2">The sequence shown here is derived from an EMBL/GenBank/DDBJ whole genome shotgun (WGS) entry which is preliminary data.</text>
</comment>
<gene>
    <name evidence="2" type="ORF">GCM10025868_33460</name>
</gene>
<dbReference type="Pfam" id="PF00814">
    <property type="entry name" value="TsaD"/>
    <property type="match status" value="1"/>
</dbReference>
<sequence length="177" mass="18034">MLAQAGRAPADLTGVAVGTGPGPFTGLRVGLVTAQALAEALGVPAHGVCTLDVLAAEAVALGAVDGPFVVATDARRREVYWAAYDAAGERTDGPHVDLPASVPVDGRPVVGRGASLYPEHLGGDPADPIGPLDPSAAGLADLVVRRLARGDDLSDLSPRYLRRPDVHEAGPRKSVLT</sequence>
<dbReference type="Proteomes" id="UP001157017">
    <property type="component" value="Unassembled WGS sequence"/>
</dbReference>
<reference evidence="3" key="1">
    <citation type="journal article" date="2019" name="Int. J. Syst. Evol. Microbiol.">
        <title>The Global Catalogue of Microorganisms (GCM) 10K type strain sequencing project: providing services to taxonomists for standard genome sequencing and annotation.</title>
        <authorList>
            <consortium name="The Broad Institute Genomics Platform"/>
            <consortium name="The Broad Institute Genome Sequencing Center for Infectious Disease"/>
            <person name="Wu L."/>
            <person name="Ma J."/>
        </authorList>
    </citation>
    <scope>NUCLEOTIDE SEQUENCE [LARGE SCALE GENOMIC DNA]</scope>
    <source>
        <strain evidence="3">NBRC 108730</strain>
    </source>
</reference>
<accession>A0ABQ6JKK9</accession>
<evidence type="ECO:0000313" key="3">
    <source>
        <dbReference type="Proteomes" id="UP001157017"/>
    </source>
</evidence>
<dbReference type="NCBIfam" id="TIGR03725">
    <property type="entry name" value="T6A_YeaZ"/>
    <property type="match status" value="1"/>
</dbReference>
<evidence type="ECO:0000259" key="1">
    <source>
        <dbReference type="Pfam" id="PF00814"/>
    </source>
</evidence>
<dbReference type="SUPFAM" id="SSF53067">
    <property type="entry name" value="Actin-like ATPase domain"/>
    <property type="match status" value="2"/>
</dbReference>
<name>A0ABQ6JKK9_9ACTN</name>
<dbReference type="InterPro" id="IPR022496">
    <property type="entry name" value="T6A_TsaB"/>
</dbReference>
<dbReference type="InterPro" id="IPR043129">
    <property type="entry name" value="ATPase_NBD"/>
</dbReference>
<feature type="domain" description="Gcp-like" evidence="1">
    <location>
        <begin position="2"/>
        <end position="100"/>
    </location>
</feature>
<proteinExistence type="predicted"/>
<protein>
    <recommendedName>
        <fullName evidence="1">Gcp-like domain-containing protein</fullName>
    </recommendedName>
</protein>
<dbReference type="EMBL" id="BSUZ01000001">
    <property type="protein sequence ID" value="GMA88096.1"/>
    <property type="molecule type" value="Genomic_DNA"/>
</dbReference>
<dbReference type="Gene3D" id="3.30.420.40">
    <property type="match status" value="1"/>
</dbReference>
<evidence type="ECO:0000313" key="2">
    <source>
        <dbReference type="EMBL" id="GMA88096.1"/>
    </source>
</evidence>
<keyword evidence="3" id="KW-1185">Reference proteome</keyword>